<organism evidence="1 3">
    <name type="scientific">Thalassobellus suaedae</name>
    <dbReference type="NCBI Taxonomy" id="3074124"/>
    <lineage>
        <taxon>Bacteria</taxon>
        <taxon>Pseudomonadati</taxon>
        <taxon>Bacteroidota</taxon>
        <taxon>Flavobacteriia</taxon>
        <taxon>Flavobacteriales</taxon>
        <taxon>Flavobacteriaceae</taxon>
        <taxon>Thalassobellus</taxon>
    </lineage>
</organism>
<dbReference type="EMBL" id="CP134537">
    <property type="protein sequence ID" value="WNH10349.1"/>
    <property type="molecule type" value="Genomic_DNA"/>
</dbReference>
<accession>A0ABY9XXJ8</accession>
<evidence type="ECO:0000313" key="1">
    <source>
        <dbReference type="EMBL" id="WNH10349.1"/>
    </source>
</evidence>
<evidence type="ECO:0000313" key="3">
    <source>
        <dbReference type="Proteomes" id="UP001302806"/>
    </source>
</evidence>
<dbReference type="RefSeq" id="WP_415862316.1">
    <property type="nucleotide sequence ID" value="NZ_CP134536.1"/>
</dbReference>
<protein>
    <recommendedName>
        <fullName evidence="5">Ribosomal protein L32</fullName>
    </recommendedName>
</protein>
<dbReference type="EMBL" id="CP134536">
    <property type="protein sequence ID" value="WNH12335.1"/>
    <property type="molecule type" value="Genomic_DNA"/>
</dbReference>
<reference evidence="3 4" key="1">
    <citation type="submission" date="2023-09" db="EMBL/GenBank/DDBJ databases">
        <title>Thalassobella suaedae gen. nov., sp. nov., a marine bacterium of the family Flavobacteriaceae isolated from a halophyte Suaeda japonica.</title>
        <authorList>
            <person name="Lee S.Y."/>
            <person name="Hwang C.Y."/>
        </authorList>
    </citation>
    <scope>NUCLEOTIDE SEQUENCE [LARGE SCALE GENOMIC DNA]</scope>
    <source>
        <strain evidence="2 4">HL-DH10</strain>
        <strain evidence="1 3">HL-DH14</strain>
    </source>
</reference>
<gene>
    <name evidence="2" type="ORF">RHP49_15760</name>
    <name evidence="1" type="ORF">RHP51_06670</name>
</gene>
<evidence type="ECO:0000313" key="4">
    <source>
        <dbReference type="Proteomes" id="UP001303407"/>
    </source>
</evidence>
<dbReference type="Proteomes" id="UP001302806">
    <property type="component" value="Chromosome"/>
</dbReference>
<evidence type="ECO:0008006" key="5">
    <source>
        <dbReference type="Google" id="ProtNLM"/>
    </source>
</evidence>
<proteinExistence type="predicted"/>
<dbReference type="Proteomes" id="UP001303407">
    <property type="component" value="Chromosome"/>
</dbReference>
<keyword evidence="4" id="KW-1185">Reference proteome</keyword>
<name>A0ABY9XXJ8_9FLAO</name>
<sequence length="44" mass="5178">MKPITRISKHLNTITKENLFSGRRILNFQSSQTCIWTGTKRYAH</sequence>
<evidence type="ECO:0000313" key="2">
    <source>
        <dbReference type="EMBL" id="WNH12335.1"/>
    </source>
</evidence>